<dbReference type="Gene3D" id="1.10.3720.10">
    <property type="entry name" value="MetI-like"/>
    <property type="match status" value="1"/>
</dbReference>
<accession>A0A9X4QMB2</accession>
<protein>
    <recommendedName>
        <fullName evidence="8">Carbohydrate ABC transporter permease</fullName>
    </recommendedName>
</protein>
<dbReference type="InterPro" id="IPR035906">
    <property type="entry name" value="MetI-like_sf"/>
</dbReference>
<evidence type="ECO:0000256" key="4">
    <source>
        <dbReference type="ARBA" id="ARBA00023136"/>
    </source>
</evidence>
<keyword evidence="4 5" id="KW-0472">Membrane</keyword>
<keyword evidence="3 5" id="KW-1133">Transmembrane helix</keyword>
<evidence type="ECO:0000256" key="1">
    <source>
        <dbReference type="ARBA" id="ARBA00004141"/>
    </source>
</evidence>
<dbReference type="Proteomes" id="UP001153387">
    <property type="component" value="Unassembled WGS sequence"/>
</dbReference>
<feature type="transmembrane region" description="Helical" evidence="5">
    <location>
        <begin position="73"/>
        <end position="91"/>
    </location>
</feature>
<evidence type="ECO:0000313" key="6">
    <source>
        <dbReference type="EMBL" id="MDG0791553.1"/>
    </source>
</evidence>
<evidence type="ECO:0000313" key="7">
    <source>
        <dbReference type="Proteomes" id="UP001153387"/>
    </source>
</evidence>
<dbReference type="GO" id="GO:0016020">
    <property type="term" value="C:membrane"/>
    <property type="evidence" value="ECO:0007669"/>
    <property type="project" value="UniProtKB-SubCell"/>
</dbReference>
<evidence type="ECO:0000256" key="5">
    <source>
        <dbReference type="SAM" id="Phobius"/>
    </source>
</evidence>
<gene>
    <name evidence="6" type="ORF">OMP38_12225</name>
</gene>
<organism evidence="6 7">
    <name type="scientific">Cohnella ginsengisoli</name>
    <dbReference type="NCBI Taxonomy" id="425004"/>
    <lineage>
        <taxon>Bacteria</taxon>
        <taxon>Bacillati</taxon>
        <taxon>Bacillota</taxon>
        <taxon>Bacilli</taxon>
        <taxon>Bacillales</taxon>
        <taxon>Paenibacillaceae</taxon>
        <taxon>Cohnella</taxon>
    </lineage>
</organism>
<evidence type="ECO:0008006" key="8">
    <source>
        <dbReference type="Google" id="ProtNLM"/>
    </source>
</evidence>
<dbReference type="AlphaFoldDB" id="A0A9X4QMB2"/>
<dbReference type="SUPFAM" id="SSF161098">
    <property type="entry name" value="MetI-like"/>
    <property type="match status" value="1"/>
</dbReference>
<sequence length="107" mass="12125">MNTEQLADGTRHRWGSRAAVLIGILLTLYPILFVLLTSLKSTQEFFVNIWGLPHSIAWDNFPKAWIDAHIKDYFLVSTIVVVSSVFFYRCARGDGRLRAGPAPHPVR</sequence>
<reference evidence="6 7" key="1">
    <citation type="submission" date="2022-10" db="EMBL/GenBank/DDBJ databases">
        <title>Comparative genomic analysis of Cohnella hashimotonis sp. nov., isolated from the International Space Station.</title>
        <authorList>
            <person name="Simpson A."/>
            <person name="Venkateswaran K."/>
        </authorList>
    </citation>
    <scope>NUCLEOTIDE SEQUENCE [LARGE SCALE GENOMIC DNA]</scope>
    <source>
        <strain evidence="6 7">DSM 18997</strain>
    </source>
</reference>
<dbReference type="EMBL" id="JAPDHZ010000003">
    <property type="protein sequence ID" value="MDG0791553.1"/>
    <property type="molecule type" value="Genomic_DNA"/>
</dbReference>
<comment type="caution">
    <text evidence="6">The sequence shown here is derived from an EMBL/GenBank/DDBJ whole genome shotgun (WGS) entry which is preliminary data.</text>
</comment>
<keyword evidence="2 5" id="KW-0812">Transmembrane</keyword>
<feature type="transmembrane region" description="Helical" evidence="5">
    <location>
        <begin position="20"/>
        <end position="39"/>
    </location>
</feature>
<name>A0A9X4QMB2_9BACL</name>
<evidence type="ECO:0000256" key="2">
    <source>
        <dbReference type="ARBA" id="ARBA00022692"/>
    </source>
</evidence>
<keyword evidence="7" id="KW-1185">Reference proteome</keyword>
<comment type="subcellular location">
    <subcellularLocation>
        <location evidence="1">Membrane</location>
        <topology evidence="1">Multi-pass membrane protein</topology>
    </subcellularLocation>
</comment>
<dbReference type="RefSeq" id="WP_277565428.1">
    <property type="nucleotide sequence ID" value="NZ_JAPDHZ010000003.1"/>
</dbReference>
<evidence type="ECO:0000256" key="3">
    <source>
        <dbReference type="ARBA" id="ARBA00022989"/>
    </source>
</evidence>
<proteinExistence type="predicted"/>